<reference evidence="2" key="2">
    <citation type="submission" date="2025-09" db="UniProtKB">
        <authorList>
            <consortium name="Ensembl"/>
        </authorList>
    </citation>
    <scope>IDENTIFICATION</scope>
</reference>
<dbReference type="Proteomes" id="UP000265000">
    <property type="component" value="Unplaced"/>
</dbReference>
<sequence length="145" mass="16543">NLHLQIDKGLSDLDHLFSDTTCPDGWTKFNCSCYRSFGPGSWDEGREDCARKGGDLVVIDDPEEQNFLSNFTEEAWIGLSIRETEESWLWVDGTSPSFTFWKNNQTDNDGDCATYDSRLWNTVSCKATKHWICEKIPTTFAPNIC</sequence>
<dbReference type="AlphaFoldDB" id="A0A3Q2T344"/>
<dbReference type="STRING" id="8078.ENSFHEP00000008288"/>
<feature type="domain" description="C-type lectin" evidence="1">
    <location>
        <begin position="29"/>
        <end position="134"/>
    </location>
</feature>
<dbReference type="SMART" id="SM00034">
    <property type="entry name" value="CLECT"/>
    <property type="match status" value="1"/>
</dbReference>
<organism evidence="2 3">
    <name type="scientific">Fundulus heteroclitus</name>
    <name type="common">Killifish</name>
    <name type="synonym">Mummichog</name>
    <dbReference type="NCBI Taxonomy" id="8078"/>
    <lineage>
        <taxon>Eukaryota</taxon>
        <taxon>Metazoa</taxon>
        <taxon>Chordata</taxon>
        <taxon>Craniata</taxon>
        <taxon>Vertebrata</taxon>
        <taxon>Euteleostomi</taxon>
        <taxon>Actinopterygii</taxon>
        <taxon>Neopterygii</taxon>
        <taxon>Teleostei</taxon>
        <taxon>Neoteleostei</taxon>
        <taxon>Acanthomorphata</taxon>
        <taxon>Ovalentaria</taxon>
        <taxon>Atherinomorphae</taxon>
        <taxon>Cyprinodontiformes</taxon>
        <taxon>Fundulidae</taxon>
        <taxon>Fundulus</taxon>
    </lineage>
</organism>
<dbReference type="PROSITE" id="PS50041">
    <property type="entry name" value="C_TYPE_LECTIN_2"/>
    <property type="match status" value="1"/>
</dbReference>
<accession>A0A3Q2T344</accession>
<dbReference type="Ensembl" id="ENSFHET00000002401.1">
    <property type="protein sequence ID" value="ENSFHEP00000008288.1"/>
    <property type="gene ID" value="ENSFHEG00000009467.1"/>
</dbReference>
<dbReference type="GeneTree" id="ENSGT01030000234575"/>
<reference evidence="2" key="1">
    <citation type="submission" date="2025-08" db="UniProtKB">
        <authorList>
            <consortium name="Ensembl"/>
        </authorList>
    </citation>
    <scope>IDENTIFICATION</scope>
</reference>
<dbReference type="InterPro" id="IPR016186">
    <property type="entry name" value="C-type_lectin-like/link_sf"/>
</dbReference>
<keyword evidence="3" id="KW-1185">Reference proteome</keyword>
<dbReference type="Gene3D" id="3.10.100.10">
    <property type="entry name" value="Mannose-Binding Protein A, subunit A"/>
    <property type="match status" value="1"/>
</dbReference>
<proteinExistence type="predicted"/>
<name>A0A3Q2T344_FUNHE</name>
<dbReference type="InterPro" id="IPR001304">
    <property type="entry name" value="C-type_lectin-like"/>
</dbReference>
<dbReference type="PANTHER" id="PTHR22803">
    <property type="entry name" value="MANNOSE, PHOSPHOLIPASE, LECTIN RECEPTOR RELATED"/>
    <property type="match status" value="1"/>
</dbReference>
<evidence type="ECO:0000313" key="3">
    <source>
        <dbReference type="Proteomes" id="UP000265000"/>
    </source>
</evidence>
<protein>
    <recommendedName>
        <fullName evidence="1">C-type lectin domain-containing protein</fullName>
    </recommendedName>
</protein>
<dbReference type="Pfam" id="PF00059">
    <property type="entry name" value="Lectin_C"/>
    <property type="match status" value="1"/>
</dbReference>
<dbReference type="SUPFAM" id="SSF56436">
    <property type="entry name" value="C-type lectin-like"/>
    <property type="match status" value="1"/>
</dbReference>
<evidence type="ECO:0000259" key="1">
    <source>
        <dbReference type="PROSITE" id="PS50041"/>
    </source>
</evidence>
<evidence type="ECO:0000313" key="2">
    <source>
        <dbReference type="Ensembl" id="ENSFHEP00000008288.1"/>
    </source>
</evidence>
<dbReference type="InterPro" id="IPR050111">
    <property type="entry name" value="C-type_lectin/snaclec_domain"/>
</dbReference>
<dbReference type="InterPro" id="IPR016187">
    <property type="entry name" value="CTDL_fold"/>
</dbReference>